<evidence type="ECO:0000313" key="1">
    <source>
        <dbReference type="EMBL" id="MBP0617899.1"/>
    </source>
</evidence>
<dbReference type="Gene3D" id="3.60.20.10">
    <property type="entry name" value="Glutamine Phosphoribosylpyrophosphate, subunit 1, domain 1"/>
    <property type="match status" value="1"/>
</dbReference>
<dbReference type="InterPro" id="IPR010430">
    <property type="entry name" value="DUF1028"/>
</dbReference>
<dbReference type="RefSeq" id="WP_209597127.1">
    <property type="nucleotide sequence ID" value="NZ_JAGJCF010000022.1"/>
</dbReference>
<dbReference type="EMBL" id="JAGJCF010000022">
    <property type="protein sequence ID" value="MBP0617899.1"/>
    <property type="molecule type" value="Genomic_DNA"/>
</dbReference>
<dbReference type="Pfam" id="PF06267">
    <property type="entry name" value="DUF1028"/>
    <property type="match status" value="1"/>
</dbReference>
<dbReference type="Proteomes" id="UP000678276">
    <property type="component" value="Unassembled WGS sequence"/>
</dbReference>
<name>A0ABS4BNZ8_9HYPH</name>
<dbReference type="InterPro" id="IPR029055">
    <property type="entry name" value="Ntn_hydrolases_N"/>
</dbReference>
<evidence type="ECO:0000313" key="2">
    <source>
        <dbReference type="Proteomes" id="UP000678276"/>
    </source>
</evidence>
<dbReference type="SUPFAM" id="SSF56235">
    <property type="entry name" value="N-terminal nucleophile aminohydrolases (Ntn hydrolases)"/>
    <property type="match status" value="1"/>
</dbReference>
<proteinExistence type="predicted"/>
<sequence length="248" mass="25709">MTGIQANTFSIVARCDRTGELGVAVASAVPAVGAICPYVRPGIGAVTTQSWVNPYLATTILDALAAGSSAEAALAGALESDPEADLRQVGVVDANGRSAVWTGASCTAWHGSRNGTNFSAQGNMLTGPQVIDALAKTFEAHPADSLAERLMTCLEAAQAVGGDKRGKQAAGLIVFGEEVYATVDLRVDEDPDPVARLRKVFEVARSQLMPFVEGMPKRTSPSAFPSSVMELLLKSPPERPGGGGSDRP</sequence>
<keyword evidence="2" id="KW-1185">Reference proteome</keyword>
<accession>A0ABS4BNZ8</accession>
<reference evidence="1 2" key="1">
    <citation type="submission" date="2021-04" db="EMBL/GenBank/DDBJ databases">
        <title>Whole genome sequence of Jiella sp. KSK16Y-1.</title>
        <authorList>
            <person name="Tuo L."/>
        </authorList>
    </citation>
    <scope>NUCLEOTIDE SEQUENCE [LARGE SCALE GENOMIC DNA]</scope>
    <source>
        <strain evidence="1 2">KSK16Y-1</strain>
    </source>
</reference>
<dbReference type="PANTHER" id="PTHR39328:SF1">
    <property type="entry name" value="BLL2871 PROTEIN"/>
    <property type="match status" value="1"/>
</dbReference>
<comment type="caution">
    <text evidence="1">The sequence shown here is derived from an EMBL/GenBank/DDBJ whole genome shotgun (WGS) entry which is preliminary data.</text>
</comment>
<gene>
    <name evidence="1" type="ORF">J6595_20160</name>
</gene>
<protein>
    <submittedName>
        <fullName evidence="1">DUF1028 domain-containing protein</fullName>
    </submittedName>
</protein>
<dbReference type="PANTHER" id="PTHR39328">
    <property type="entry name" value="BLL2871 PROTEIN"/>
    <property type="match status" value="1"/>
</dbReference>
<organism evidence="1 2">
    <name type="scientific">Jiella mangrovi</name>
    <dbReference type="NCBI Taxonomy" id="2821407"/>
    <lineage>
        <taxon>Bacteria</taxon>
        <taxon>Pseudomonadati</taxon>
        <taxon>Pseudomonadota</taxon>
        <taxon>Alphaproteobacteria</taxon>
        <taxon>Hyphomicrobiales</taxon>
        <taxon>Aurantimonadaceae</taxon>
        <taxon>Jiella</taxon>
    </lineage>
</organism>